<name>A0A4P9W1L6_9FUNG</name>
<dbReference type="EMBL" id="KZ999266">
    <property type="protein sequence ID" value="RKO85245.1"/>
    <property type="molecule type" value="Genomic_DNA"/>
</dbReference>
<feature type="compositionally biased region" description="Low complexity" evidence="1">
    <location>
        <begin position="156"/>
        <end position="173"/>
    </location>
</feature>
<dbReference type="AlphaFoldDB" id="A0A4P9W1L6"/>
<reference evidence="3" key="1">
    <citation type="journal article" date="2018" name="Nat. Microbiol.">
        <title>Leveraging single-cell genomics to expand the fungal tree of life.</title>
        <authorList>
            <person name="Ahrendt S.R."/>
            <person name="Quandt C.A."/>
            <person name="Ciobanu D."/>
            <person name="Clum A."/>
            <person name="Salamov A."/>
            <person name="Andreopoulos B."/>
            <person name="Cheng J.F."/>
            <person name="Woyke T."/>
            <person name="Pelin A."/>
            <person name="Henrissat B."/>
            <person name="Reynolds N.K."/>
            <person name="Benny G.L."/>
            <person name="Smith M.E."/>
            <person name="James T.Y."/>
            <person name="Grigoriev I.V."/>
        </authorList>
    </citation>
    <scope>NUCLEOTIDE SEQUENCE [LARGE SCALE GENOMIC DNA]</scope>
</reference>
<accession>A0A4P9W1L6</accession>
<protein>
    <submittedName>
        <fullName evidence="2">Uncharacterized protein</fullName>
    </submittedName>
</protein>
<keyword evidence="3" id="KW-1185">Reference proteome</keyword>
<evidence type="ECO:0000256" key="1">
    <source>
        <dbReference type="SAM" id="MobiDB-lite"/>
    </source>
</evidence>
<dbReference type="Proteomes" id="UP000269721">
    <property type="component" value="Unassembled WGS sequence"/>
</dbReference>
<evidence type="ECO:0000313" key="2">
    <source>
        <dbReference type="EMBL" id="RKO85245.1"/>
    </source>
</evidence>
<feature type="region of interest" description="Disordered" evidence="1">
    <location>
        <begin position="156"/>
        <end position="207"/>
    </location>
</feature>
<gene>
    <name evidence="2" type="ORF">BDK51DRAFT_48193</name>
</gene>
<sequence>MALYLRDFLHDTCLLPYPTASFTYNALLDLADALHAHARSSPSSTSTLPLPLWHTLAQRHLRISAECADTYYIVFAQNLCAGTHPDPQPDALKFLLLLFNQLQGETAARGEEAGRDAQFFVGEGVHARFDLRRTGGGGSRSVGPLLSASSSASSLASSDASSPASSPVGSPSFSRKRRAGGEAAVDSGLSTACSPTTTRTTVADPPRPISSRFSYPCELIEPRNRAAAFWRANALKWLSLVFVTLHGRSLVPDAHLLDHHAIKPLKLFIPDLTILDFLFTAVAPPPSFTGDADPRTRLRALFTRWMDSGVVDTESDDARAVDEIMSGRSAHLAVEPAVALFTDFCEGLGGGSGASLGLLDRWISWSVACRPHMYRKLSFHENGVAVGFKEVAVPFREDNVMQGKLLGRRVIIVGAVSPCLFR</sequence>
<organism evidence="2 3">
    <name type="scientific">Blyttiomyces helicus</name>
    <dbReference type="NCBI Taxonomy" id="388810"/>
    <lineage>
        <taxon>Eukaryota</taxon>
        <taxon>Fungi</taxon>
        <taxon>Fungi incertae sedis</taxon>
        <taxon>Chytridiomycota</taxon>
        <taxon>Chytridiomycota incertae sedis</taxon>
        <taxon>Chytridiomycetes</taxon>
        <taxon>Chytridiomycetes incertae sedis</taxon>
        <taxon>Blyttiomyces</taxon>
    </lineage>
</organism>
<evidence type="ECO:0000313" key="3">
    <source>
        <dbReference type="Proteomes" id="UP000269721"/>
    </source>
</evidence>
<proteinExistence type="predicted"/>